<reference evidence="1 2" key="1">
    <citation type="journal article" date="2013" name="Genome Announc.">
        <title>Genome Sequence of Campylobacter showae UNSWCD, Isolated from a Patient with Crohn's Disease.</title>
        <authorList>
            <person name="Tay A.P."/>
            <person name="Kaakoush N.O."/>
            <person name="Deshpande N.P."/>
            <person name="Chen Z."/>
            <person name="Mitchell H."/>
            <person name="Wilkins M.R."/>
        </authorList>
    </citation>
    <scope>NUCLEOTIDE SEQUENCE [LARGE SCALE GENOMIC DNA]</scope>
    <source>
        <strain evidence="1 2">CSUNSWCD</strain>
    </source>
</reference>
<protein>
    <submittedName>
        <fullName evidence="1">Uncharacterized protein</fullName>
    </submittedName>
</protein>
<accession>M5IFM1</accession>
<dbReference type="EMBL" id="AMZQ01000007">
    <property type="protein sequence ID" value="EKU11207.1"/>
    <property type="molecule type" value="Genomic_DNA"/>
</dbReference>
<dbReference type="Proteomes" id="UP000011939">
    <property type="component" value="Unassembled WGS sequence"/>
</dbReference>
<comment type="caution">
    <text evidence="1">The sequence shown here is derived from an EMBL/GenBank/DDBJ whole genome shotgun (WGS) entry which is preliminary data.</text>
</comment>
<gene>
    <name evidence="1" type="ORF">CSUNSWCD_1833</name>
</gene>
<name>M5IFM1_9BACT</name>
<evidence type="ECO:0000313" key="2">
    <source>
        <dbReference type="Proteomes" id="UP000011939"/>
    </source>
</evidence>
<evidence type="ECO:0000313" key="1">
    <source>
        <dbReference type="EMBL" id="EKU11207.1"/>
    </source>
</evidence>
<dbReference type="AlphaFoldDB" id="M5IFM1"/>
<organism evidence="1 2">
    <name type="scientific">Campylobacter showae CSUNSWCD</name>
    <dbReference type="NCBI Taxonomy" id="1244083"/>
    <lineage>
        <taxon>Bacteria</taxon>
        <taxon>Pseudomonadati</taxon>
        <taxon>Campylobacterota</taxon>
        <taxon>Epsilonproteobacteria</taxon>
        <taxon>Campylobacterales</taxon>
        <taxon>Campylobacteraceae</taxon>
        <taxon>Campylobacter</taxon>
    </lineage>
</organism>
<dbReference type="PATRIC" id="fig|1244083.3.peg.1074"/>
<proteinExistence type="predicted"/>
<sequence length="57" mass="6751">MRTRRETLYVSCEFLSDVKFTNLTANSALNLKVSQAEFSLRYEIKTDYREMILNVLK</sequence>